<dbReference type="EC" id="5.4.99.-" evidence="6"/>
<dbReference type="PANTHER" id="PTHR21600:SF44">
    <property type="entry name" value="RIBOSOMAL LARGE SUBUNIT PSEUDOURIDINE SYNTHASE D"/>
    <property type="match status" value="1"/>
</dbReference>
<dbReference type="Proteomes" id="UP000270034">
    <property type="component" value="Chromosome"/>
</dbReference>
<dbReference type="InterPro" id="IPR020103">
    <property type="entry name" value="PsdUridine_synth_cat_dom_sf"/>
</dbReference>
<dbReference type="EMBL" id="BAMX01000010">
    <property type="protein sequence ID" value="GAN65540.1"/>
    <property type="molecule type" value="Genomic_DNA"/>
</dbReference>
<evidence type="ECO:0000256" key="4">
    <source>
        <dbReference type="PIRSR" id="PIRSR606225-1"/>
    </source>
</evidence>
<dbReference type="Gene3D" id="3.10.290.10">
    <property type="entry name" value="RNA-binding S4 domain"/>
    <property type="match status" value="1"/>
</dbReference>
<name>A0A2Z5ZFR6_9PROT</name>
<dbReference type="InterPro" id="IPR036986">
    <property type="entry name" value="S4_RNA-bd_sf"/>
</dbReference>
<evidence type="ECO:0000313" key="11">
    <source>
        <dbReference type="Proteomes" id="UP000032670"/>
    </source>
</evidence>
<dbReference type="InterPro" id="IPR006224">
    <property type="entry name" value="PsdUridine_synth_RluA-like_CS"/>
</dbReference>
<dbReference type="InterPro" id="IPR006225">
    <property type="entry name" value="PsdUridine_synth_RluC/D"/>
</dbReference>
<feature type="active site" evidence="4">
    <location>
        <position position="157"/>
    </location>
</feature>
<evidence type="ECO:0000256" key="2">
    <source>
        <dbReference type="ARBA" id="ARBA00023235"/>
    </source>
</evidence>
<comment type="catalytic activity">
    <reaction evidence="6">
        <text>a uridine in RNA = a pseudouridine in RNA</text>
        <dbReference type="Rhea" id="RHEA:48348"/>
        <dbReference type="Rhea" id="RHEA-COMP:12068"/>
        <dbReference type="Rhea" id="RHEA-COMP:12069"/>
        <dbReference type="ChEBI" id="CHEBI:65314"/>
        <dbReference type="ChEBI" id="CHEBI:65315"/>
    </reaction>
</comment>
<evidence type="ECO:0000313" key="9">
    <source>
        <dbReference type="EMBL" id="BBC79572.1"/>
    </source>
</evidence>
<dbReference type="EMBL" id="AP018515">
    <property type="protein sequence ID" value="BBC79572.1"/>
    <property type="molecule type" value="Genomic_DNA"/>
</dbReference>
<dbReference type="PANTHER" id="PTHR21600">
    <property type="entry name" value="MITOCHONDRIAL RNA PSEUDOURIDINE SYNTHASE"/>
    <property type="match status" value="1"/>
</dbReference>
<comment type="catalytic activity">
    <reaction evidence="3">
        <text>uridine(1911/1915/1917) in 23S rRNA = pseudouridine(1911/1915/1917) in 23S rRNA</text>
        <dbReference type="Rhea" id="RHEA:42524"/>
        <dbReference type="Rhea" id="RHEA-COMP:10097"/>
        <dbReference type="Rhea" id="RHEA-COMP:10098"/>
        <dbReference type="ChEBI" id="CHEBI:65314"/>
        <dbReference type="ChEBI" id="CHEBI:65315"/>
        <dbReference type="EC" id="5.4.99.23"/>
    </reaction>
</comment>
<feature type="domain" description="RNA-binding S4" evidence="8">
    <location>
        <begin position="32"/>
        <end position="77"/>
    </location>
</feature>
<dbReference type="SUPFAM" id="SSF55174">
    <property type="entry name" value="Alpha-L RNA-binding motif"/>
    <property type="match status" value="1"/>
</dbReference>
<evidence type="ECO:0000259" key="8">
    <source>
        <dbReference type="Pfam" id="PF01479"/>
    </source>
</evidence>
<sequence>MTDSGFSLTPNQAKATQGTTLFFEVLSDQGGERVDRFVSAHSGGLSRSRVKTLIEEGCLSCGPKTVTEPAELVKAGQHYVLHIPPAAPAVPEGEHVPFDVFYEDDDLIVLNKPAGLVVHPAPGNETGTLVNGLIAHCGSSLKGIGGERRPGIVHRLDKDTSGLMVAAKTEKAHLALSEDFAARRIDRAYLAFCWGCPNPAEGDYEGDIGRDKRDRKRMAIVTHNGKWALTHYRTLKAFAMGAALVTCKLATGRTHQIRVHFSAHGHPLIGDPVYLRRVPAAAKGLTPDARAAALDFPRQALHATRLGFKHPRTGETLSFEAPMPEDMQQLGQALAAQE</sequence>
<gene>
    <name evidence="10" type="ORF">Abor_010_103</name>
    <name evidence="9" type="ORF">AcetOrient_orf01829</name>
</gene>
<organism evidence="9 12">
    <name type="scientific">Acetobacter orientalis</name>
    <dbReference type="NCBI Taxonomy" id="146474"/>
    <lineage>
        <taxon>Bacteria</taxon>
        <taxon>Pseudomonadati</taxon>
        <taxon>Pseudomonadota</taxon>
        <taxon>Alphaproteobacteria</taxon>
        <taxon>Acetobacterales</taxon>
        <taxon>Acetobacteraceae</taxon>
        <taxon>Acetobacter</taxon>
    </lineage>
</organism>
<dbReference type="Pfam" id="PF01479">
    <property type="entry name" value="S4"/>
    <property type="match status" value="1"/>
</dbReference>
<evidence type="ECO:0000313" key="12">
    <source>
        <dbReference type="Proteomes" id="UP000270034"/>
    </source>
</evidence>
<reference evidence="9 12" key="2">
    <citation type="submission" date="2018-02" db="EMBL/GenBank/DDBJ databases">
        <title>Acetobacter orientalis genome.</title>
        <authorList>
            <person name="Nakashima N."/>
            <person name="Tamura T."/>
        </authorList>
    </citation>
    <scope>NUCLEOTIDE SEQUENCE [LARGE SCALE GENOMIC DNA]</scope>
    <source>
        <strain evidence="9 12">FAN1</strain>
    </source>
</reference>
<evidence type="ECO:0000256" key="5">
    <source>
        <dbReference type="PROSITE-ProRule" id="PRU00182"/>
    </source>
</evidence>
<accession>A0A0D6NIS0</accession>
<evidence type="ECO:0000313" key="10">
    <source>
        <dbReference type="EMBL" id="GAN65540.1"/>
    </source>
</evidence>
<accession>A0A2Z5ZFR6</accession>
<dbReference type="STRING" id="1231341.Abor_010_103"/>
<comment type="function">
    <text evidence="6">Responsible for synthesis of pseudouridine from uracil.</text>
</comment>
<keyword evidence="5" id="KW-0694">RNA-binding</keyword>
<dbReference type="InterPro" id="IPR006145">
    <property type="entry name" value="PsdUridine_synth_RsuA/RluA"/>
</dbReference>
<keyword evidence="11" id="KW-1185">Reference proteome</keyword>
<dbReference type="KEGG" id="aot:AcetOri_orf01829"/>
<reference evidence="10 11" key="1">
    <citation type="submission" date="2012-11" db="EMBL/GenBank/DDBJ databases">
        <title>Whole genome sequence of Acetobacter orientalis 21F-2.</title>
        <authorList>
            <person name="Azuma Y."/>
            <person name="Higashiura N."/>
            <person name="Hirakawa H."/>
            <person name="Matsushita K."/>
        </authorList>
    </citation>
    <scope>NUCLEOTIDE SEQUENCE [LARGE SCALE GENOMIC DNA]</scope>
    <source>
        <strain evidence="10 11">21F-2</strain>
    </source>
</reference>
<feature type="domain" description="Pseudouridine synthase RsuA/RluA-like" evidence="7">
    <location>
        <begin position="106"/>
        <end position="263"/>
    </location>
</feature>
<dbReference type="Proteomes" id="UP000032670">
    <property type="component" value="Unassembled WGS sequence"/>
</dbReference>
<evidence type="ECO:0000256" key="1">
    <source>
        <dbReference type="ARBA" id="ARBA00010876"/>
    </source>
</evidence>
<keyword evidence="2 6" id="KW-0413">Isomerase</keyword>
<proteinExistence type="inferred from homology"/>
<protein>
    <recommendedName>
        <fullName evidence="6">Pseudouridine synthase</fullName>
        <ecNumber evidence="6">5.4.99.-</ecNumber>
    </recommendedName>
</protein>
<dbReference type="Pfam" id="PF00849">
    <property type="entry name" value="PseudoU_synth_2"/>
    <property type="match status" value="1"/>
</dbReference>
<dbReference type="SUPFAM" id="SSF55120">
    <property type="entry name" value="Pseudouridine synthase"/>
    <property type="match status" value="1"/>
</dbReference>
<dbReference type="InterPro" id="IPR002942">
    <property type="entry name" value="S4_RNA-bd"/>
</dbReference>
<dbReference type="GO" id="GO:0160140">
    <property type="term" value="F:23S rRNA pseudouridine(1911/1915/1917) synthase activity"/>
    <property type="evidence" value="ECO:0007669"/>
    <property type="project" value="UniProtKB-EC"/>
</dbReference>
<dbReference type="CDD" id="cd02869">
    <property type="entry name" value="PseudoU_synth_RluA_like"/>
    <property type="match status" value="1"/>
</dbReference>
<dbReference type="GO" id="GO:0003723">
    <property type="term" value="F:RNA binding"/>
    <property type="evidence" value="ECO:0007669"/>
    <property type="project" value="UniProtKB-KW"/>
</dbReference>
<dbReference type="InterPro" id="IPR050188">
    <property type="entry name" value="RluA_PseudoU_synthase"/>
</dbReference>
<dbReference type="CDD" id="cd00165">
    <property type="entry name" value="S4"/>
    <property type="match status" value="1"/>
</dbReference>
<dbReference type="Gene3D" id="3.30.2350.10">
    <property type="entry name" value="Pseudouridine synthase"/>
    <property type="match status" value="1"/>
</dbReference>
<dbReference type="PROSITE" id="PS50889">
    <property type="entry name" value="S4"/>
    <property type="match status" value="1"/>
</dbReference>
<evidence type="ECO:0000259" key="7">
    <source>
        <dbReference type="Pfam" id="PF00849"/>
    </source>
</evidence>
<dbReference type="GO" id="GO:0000455">
    <property type="term" value="P:enzyme-directed rRNA pseudouridine synthesis"/>
    <property type="evidence" value="ECO:0007669"/>
    <property type="project" value="TreeGrafter"/>
</dbReference>
<dbReference type="PROSITE" id="PS01129">
    <property type="entry name" value="PSI_RLU"/>
    <property type="match status" value="1"/>
</dbReference>
<comment type="similarity">
    <text evidence="1 6">Belongs to the pseudouridine synthase RluA family.</text>
</comment>
<dbReference type="AlphaFoldDB" id="A0A2Z5ZFR6"/>
<evidence type="ECO:0000256" key="6">
    <source>
        <dbReference type="RuleBase" id="RU362028"/>
    </source>
</evidence>
<evidence type="ECO:0000256" key="3">
    <source>
        <dbReference type="ARBA" id="ARBA00036882"/>
    </source>
</evidence>
<dbReference type="NCBIfam" id="TIGR00005">
    <property type="entry name" value="rluA_subfam"/>
    <property type="match status" value="1"/>
</dbReference>